<keyword evidence="5" id="KW-1133">Transmembrane helix</keyword>
<evidence type="ECO:0000256" key="4">
    <source>
        <dbReference type="ARBA" id="ARBA00022968"/>
    </source>
</evidence>
<dbReference type="AlphaFoldDB" id="A0A9N9Q9H6"/>
<name>A0A9N9Q9H6_9CUCU</name>
<dbReference type="EMBL" id="OU892277">
    <property type="protein sequence ID" value="CAG9761177.1"/>
    <property type="molecule type" value="Genomic_DNA"/>
</dbReference>
<dbReference type="InterPro" id="IPR027417">
    <property type="entry name" value="P-loop_NTPase"/>
</dbReference>
<sequence length="353" mass="41540">MIRRRRLKLQWFLTIFITILLSGPVAYKNIKFTNNYNKKIMSVDNFLEKSSLSVTITNNYNNNITHSSTTASILPIRKHVTKSMAQLGKMDEVNKHFLFLNSVPDSGSEILIFLLEKIQGVNDFKHVRLKGGNRRKLNKMQQASMVDKIYEIRRNLPIPLSFDRNLYFLNFTFFDKQLPTYINLIRHPVTKVMARAISKKTGTYDKYFLKCLLDIKGNCKFRNGRPYDLTIPYFCGHDPKCMLLNNNWALGIAKENVEKYYQVVGVLEELNKTLDVLAAHIPQFFSDAKTVYQENLLDIYRHKKELEIPKEIYNALEESLVNEIDFYNFVKERLLKYAPERQVKTLFKKKLYY</sequence>
<proteinExistence type="predicted"/>
<evidence type="ECO:0000256" key="8">
    <source>
        <dbReference type="ARBA" id="ARBA00023180"/>
    </source>
</evidence>
<keyword evidence="8" id="KW-0325">Glycoprotein</keyword>
<keyword evidence="2" id="KW-0808">Transferase</keyword>
<keyword evidence="6" id="KW-0333">Golgi apparatus</keyword>
<keyword evidence="4" id="KW-0735">Signal-anchor</keyword>
<evidence type="ECO:0000256" key="3">
    <source>
        <dbReference type="ARBA" id="ARBA00022692"/>
    </source>
</evidence>
<evidence type="ECO:0000256" key="5">
    <source>
        <dbReference type="ARBA" id="ARBA00022989"/>
    </source>
</evidence>
<protein>
    <recommendedName>
        <fullName evidence="11">Uronyl 2-sulfotransferase</fullName>
    </recommendedName>
</protein>
<comment type="subcellular location">
    <subcellularLocation>
        <location evidence="1">Golgi apparatus membrane</location>
        <topology evidence="1">Single-pass type II membrane protein</topology>
    </subcellularLocation>
</comment>
<evidence type="ECO:0008006" key="11">
    <source>
        <dbReference type="Google" id="ProtNLM"/>
    </source>
</evidence>
<dbReference type="InterPro" id="IPR007734">
    <property type="entry name" value="Heparan_SO4_2-O-STrfase"/>
</dbReference>
<dbReference type="PANTHER" id="PTHR12129:SF15">
    <property type="entry name" value="URONYL 2-SULFOTRANSFERASE"/>
    <property type="match status" value="1"/>
</dbReference>
<evidence type="ECO:0000256" key="2">
    <source>
        <dbReference type="ARBA" id="ARBA00022679"/>
    </source>
</evidence>
<keyword evidence="7" id="KW-0472">Membrane</keyword>
<keyword evidence="3" id="KW-0812">Transmembrane</keyword>
<dbReference type="GO" id="GO:0008146">
    <property type="term" value="F:sulfotransferase activity"/>
    <property type="evidence" value="ECO:0007669"/>
    <property type="project" value="InterPro"/>
</dbReference>
<reference evidence="9" key="1">
    <citation type="submission" date="2022-01" db="EMBL/GenBank/DDBJ databases">
        <authorList>
            <person name="King R."/>
        </authorList>
    </citation>
    <scope>NUCLEOTIDE SEQUENCE</scope>
</reference>
<evidence type="ECO:0000256" key="7">
    <source>
        <dbReference type="ARBA" id="ARBA00023136"/>
    </source>
</evidence>
<gene>
    <name evidence="9" type="ORF">CEUTPL_LOCUS1884</name>
</gene>
<evidence type="ECO:0000256" key="6">
    <source>
        <dbReference type="ARBA" id="ARBA00023034"/>
    </source>
</evidence>
<evidence type="ECO:0000313" key="10">
    <source>
        <dbReference type="Proteomes" id="UP001152799"/>
    </source>
</evidence>
<keyword evidence="10" id="KW-1185">Reference proteome</keyword>
<dbReference type="Gene3D" id="3.40.50.300">
    <property type="entry name" value="P-loop containing nucleotide triphosphate hydrolases"/>
    <property type="match status" value="1"/>
</dbReference>
<accession>A0A9N9Q9H6</accession>
<dbReference type="PANTHER" id="PTHR12129">
    <property type="entry name" value="HEPARAN SULFATE 2-O-SULFOTRANSFERASE"/>
    <property type="match status" value="1"/>
</dbReference>
<dbReference type="Proteomes" id="UP001152799">
    <property type="component" value="Chromosome 1"/>
</dbReference>
<dbReference type="OrthoDB" id="10019582at2759"/>
<evidence type="ECO:0000313" key="9">
    <source>
        <dbReference type="EMBL" id="CAG9761177.1"/>
    </source>
</evidence>
<dbReference type="GO" id="GO:0000139">
    <property type="term" value="C:Golgi membrane"/>
    <property type="evidence" value="ECO:0007669"/>
    <property type="project" value="UniProtKB-SubCell"/>
</dbReference>
<evidence type="ECO:0000256" key="1">
    <source>
        <dbReference type="ARBA" id="ARBA00004323"/>
    </source>
</evidence>
<organism evidence="9 10">
    <name type="scientific">Ceutorhynchus assimilis</name>
    <name type="common">cabbage seed weevil</name>
    <dbReference type="NCBI Taxonomy" id="467358"/>
    <lineage>
        <taxon>Eukaryota</taxon>
        <taxon>Metazoa</taxon>
        <taxon>Ecdysozoa</taxon>
        <taxon>Arthropoda</taxon>
        <taxon>Hexapoda</taxon>
        <taxon>Insecta</taxon>
        <taxon>Pterygota</taxon>
        <taxon>Neoptera</taxon>
        <taxon>Endopterygota</taxon>
        <taxon>Coleoptera</taxon>
        <taxon>Polyphaga</taxon>
        <taxon>Cucujiformia</taxon>
        <taxon>Curculionidae</taxon>
        <taxon>Ceutorhynchinae</taxon>
        <taxon>Ceutorhynchus</taxon>
    </lineage>
</organism>